<proteinExistence type="predicted"/>
<name>A0A6J4V3S9_9BACT</name>
<gene>
    <name evidence="1" type="ORF">AVDCRST_MAG70-2080</name>
</gene>
<feature type="non-terminal residue" evidence="1">
    <location>
        <position position="19"/>
    </location>
</feature>
<feature type="non-terminal residue" evidence="1">
    <location>
        <position position="1"/>
    </location>
</feature>
<reference evidence="1" key="1">
    <citation type="submission" date="2020-02" db="EMBL/GenBank/DDBJ databases">
        <authorList>
            <person name="Meier V. D."/>
        </authorList>
    </citation>
    <scope>NUCLEOTIDE SEQUENCE</scope>
    <source>
        <strain evidence="1">AVDCRST_MAG70</strain>
    </source>
</reference>
<dbReference type="AlphaFoldDB" id="A0A6J4V3S9"/>
<organism evidence="1">
    <name type="scientific">uncultured Thermomicrobiales bacterium</name>
    <dbReference type="NCBI Taxonomy" id="1645740"/>
    <lineage>
        <taxon>Bacteria</taxon>
        <taxon>Pseudomonadati</taxon>
        <taxon>Thermomicrobiota</taxon>
        <taxon>Thermomicrobia</taxon>
        <taxon>Thermomicrobiales</taxon>
        <taxon>environmental samples</taxon>
    </lineage>
</organism>
<evidence type="ECO:0000313" key="1">
    <source>
        <dbReference type="EMBL" id="CAA9566437.1"/>
    </source>
</evidence>
<accession>A0A6J4V3S9</accession>
<protein>
    <submittedName>
        <fullName evidence="1">Uncharacterized protein</fullName>
    </submittedName>
</protein>
<sequence length="19" mass="2356">GNHWLDHRRPRRRLAGRSD</sequence>
<dbReference type="EMBL" id="CADCWH010000332">
    <property type="protein sequence ID" value="CAA9566437.1"/>
    <property type="molecule type" value="Genomic_DNA"/>
</dbReference>